<evidence type="ECO:0000256" key="3">
    <source>
        <dbReference type="ARBA" id="ARBA00023295"/>
    </source>
</evidence>
<proteinExistence type="inferred from homology"/>
<dbReference type="SUPFAM" id="SSF51445">
    <property type="entry name" value="(Trans)glycosidases"/>
    <property type="match status" value="1"/>
</dbReference>
<keyword evidence="3" id="KW-0326">Glycosidase</keyword>
<dbReference type="STRING" id="39841.SAMN05660836_00123"/>
<dbReference type="RefSeq" id="WP_093392637.1">
    <property type="nucleotide sequence ID" value="NZ_FOUU01000001.1"/>
</dbReference>
<keyword evidence="2" id="KW-0378">Hydrolase</keyword>
<dbReference type="InterPro" id="IPR017853">
    <property type="entry name" value="GH"/>
</dbReference>
<dbReference type="AlphaFoldDB" id="A0A1I4QMP9"/>
<evidence type="ECO:0000313" key="6">
    <source>
        <dbReference type="Proteomes" id="UP000199611"/>
    </source>
</evidence>
<dbReference type="InterPro" id="IPR050226">
    <property type="entry name" value="NagZ_Beta-hexosaminidase"/>
</dbReference>
<evidence type="ECO:0000313" key="5">
    <source>
        <dbReference type="EMBL" id="SFM41382.1"/>
    </source>
</evidence>
<dbReference type="PANTHER" id="PTHR30480:SF16">
    <property type="entry name" value="GLYCOSIDE HYDROLASE FAMILY 3 DOMAIN PROTEIN"/>
    <property type="match status" value="1"/>
</dbReference>
<evidence type="ECO:0000256" key="1">
    <source>
        <dbReference type="ARBA" id="ARBA00005336"/>
    </source>
</evidence>
<feature type="domain" description="Glycoside hydrolase family 3 N-terminal" evidence="4">
    <location>
        <begin position="21"/>
        <end position="309"/>
    </location>
</feature>
<sequence>MKSDQVVEAGARIWVGFQGTSFNGELKELIDEYRISGFVLFRRNIESSGQLKELTSSIRKYVRSKLDREPNIAVDQEGGSVRRLFFVETPSAEELGKGSDADLSSAVYKTAVSLRSHGINVNLAPVLDVATPKTPEFLRSRCFGSDPALVARIGSLWIELHQKHGIRCVAKHYPGLGRATLDPHKEELSIYWLTPQQMWQDLQPFSAAVSSRVWGIMVSHASYPLWNSTPRAKPAFMSDLACREWLRKRLSFQGIVFSDDLDMGAVKGKFTAEEIAWNATMAGVDCFLVCNDINHAIEIHSALVELADRDKLFCKHHSYSAYRLLDQHRQLL</sequence>
<dbReference type="GO" id="GO:0009254">
    <property type="term" value="P:peptidoglycan turnover"/>
    <property type="evidence" value="ECO:0007669"/>
    <property type="project" value="TreeGrafter"/>
</dbReference>
<dbReference type="InterPro" id="IPR001764">
    <property type="entry name" value="Glyco_hydro_3_N"/>
</dbReference>
<comment type="similarity">
    <text evidence="1">Belongs to the glycosyl hydrolase 3 family.</text>
</comment>
<evidence type="ECO:0000256" key="2">
    <source>
        <dbReference type="ARBA" id="ARBA00022801"/>
    </source>
</evidence>
<dbReference type="InterPro" id="IPR036962">
    <property type="entry name" value="Glyco_hydro_3_N_sf"/>
</dbReference>
<gene>
    <name evidence="5" type="ORF">SAMN05660836_00123</name>
</gene>
<accession>A0A1I4QMP9</accession>
<dbReference type="Gene3D" id="3.20.20.300">
    <property type="entry name" value="Glycoside hydrolase, family 3, N-terminal domain"/>
    <property type="match status" value="1"/>
</dbReference>
<dbReference type="GO" id="GO:0004553">
    <property type="term" value="F:hydrolase activity, hydrolyzing O-glycosyl compounds"/>
    <property type="evidence" value="ECO:0007669"/>
    <property type="project" value="InterPro"/>
</dbReference>
<reference evidence="6" key="1">
    <citation type="submission" date="2016-10" db="EMBL/GenBank/DDBJ databases">
        <authorList>
            <person name="Varghese N."/>
            <person name="Submissions S."/>
        </authorList>
    </citation>
    <scope>NUCLEOTIDE SEQUENCE [LARGE SCALE GENOMIC DNA]</scope>
    <source>
        <strain evidence="6">DSM 9990</strain>
    </source>
</reference>
<dbReference type="Pfam" id="PF00933">
    <property type="entry name" value="Glyco_hydro_3"/>
    <property type="match status" value="1"/>
</dbReference>
<organism evidence="5 6">
    <name type="scientific">Thermodesulforhabdus norvegica</name>
    <dbReference type="NCBI Taxonomy" id="39841"/>
    <lineage>
        <taxon>Bacteria</taxon>
        <taxon>Pseudomonadati</taxon>
        <taxon>Thermodesulfobacteriota</taxon>
        <taxon>Syntrophobacteria</taxon>
        <taxon>Syntrophobacterales</taxon>
        <taxon>Thermodesulforhabdaceae</taxon>
        <taxon>Thermodesulforhabdus</taxon>
    </lineage>
</organism>
<dbReference type="Proteomes" id="UP000199611">
    <property type="component" value="Unassembled WGS sequence"/>
</dbReference>
<evidence type="ECO:0000259" key="4">
    <source>
        <dbReference type="Pfam" id="PF00933"/>
    </source>
</evidence>
<name>A0A1I4QMP9_9BACT</name>
<dbReference type="PANTHER" id="PTHR30480">
    <property type="entry name" value="BETA-HEXOSAMINIDASE-RELATED"/>
    <property type="match status" value="1"/>
</dbReference>
<dbReference type="EMBL" id="FOUU01000001">
    <property type="protein sequence ID" value="SFM41382.1"/>
    <property type="molecule type" value="Genomic_DNA"/>
</dbReference>
<keyword evidence="6" id="KW-1185">Reference proteome</keyword>
<protein>
    <submittedName>
        <fullName evidence="5">Beta-N-acetylhexosaminidase</fullName>
    </submittedName>
</protein>
<dbReference type="GO" id="GO:0005975">
    <property type="term" value="P:carbohydrate metabolic process"/>
    <property type="evidence" value="ECO:0007669"/>
    <property type="project" value="InterPro"/>
</dbReference>
<dbReference type="OrthoDB" id="9781691at2"/>